<dbReference type="Proteomes" id="UP000000630">
    <property type="component" value="Chromosome"/>
</dbReference>
<accession>D1ASH1</accession>
<organism evidence="1 2">
    <name type="scientific">Anaplasma centrale (strain Israel)</name>
    <name type="common">Anaplasma marginale subsp. centrale (strain Israel)</name>
    <dbReference type="NCBI Taxonomy" id="574556"/>
    <lineage>
        <taxon>Bacteria</taxon>
        <taxon>Pseudomonadati</taxon>
        <taxon>Pseudomonadota</taxon>
        <taxon>Alphaproteobacteria</taxon>
        <taxon>Rickettsiales</taxon>
        <taxon>Anaplasmataceae</taxon>
        <taxon>Anaplasma</taxon>
    </lineage>
</organism>
<evidence type="ECO:0000313" key="1">
    <source>
        <dbReference type="EMBL" id="ACZ49424.1"/>
    </source>
</evidence>
<keyword evidence="2" id="KW-1185">Reference proteome</keyword>
<dbReference type="EMBL" id="CP001759">
    <property type="protein sequence ID" value="ACZ49424.1"/>
    <property type="molecule type" value="Genomic_DNA"/>
</dbReference>
<dbReference type="AlphaFoldDB" id="D1ASH1"/>
<dbReference type="KEGG" id="acn:ACIS_00906"/>
<dbReference type="HOGENOM" id="CLU_2646552_0_0_5"/>
<proteinExistence type="predicted"/>
<protein>
    <submittedName>
        <fullName evidence="1">Uncharacterized protein</fullName>
    </submittedName>
</protein>
<gene>
    <name evidence="1" type="ordered locus">ACIS_00906</name>
</gene>
<evidence type="ECO:0000313" key="2">
    <source>
        <dbReference type="Proteomes" id="UP000000630"/>
    </source>
</evidence>
<sequence>MLATGRVVEVPLCDLVRKFRGFFTLLKSPLLRVLYGVSPLDRTFAIHATQTRPAVVGEEHDAAAPLCECVIFSRVKRDTSVI</sequence>
<name>D1ASH1_ANACI</name>
<reference evidence="1 2" key="1">
    <citation type="journal article" date="2010" name="J. Bacteriol.">
        <title>Complete genome sequence of Anaplasma marginale subsp. centrale.</title>
        <authorList>
            <person name="Herndon D.R."/>
            <person name="Palmer G.H."/>
            <person name="Shkap V."/>
            <person name="Knowles D.P. Jr."/>
            <person name="Brayton K.A."/>
        </authorList>
    </citation>
    <scope>NUCLEOTIDE SEQUENCE [LARGE SCALE GENOMIC DNA]</scope>
    <source>
        <strain evidence="1 2">Israel</strain>
    </source>
</reference>